<keyword evidence="2" id="KW-0436">Ligase</keyword>
<reference evidence="5 6" key="1">
    <citation type="journal article" date="2011" name="Science">
        <title>The Selaginella genome identifies genetic changes associated with the evolution of vascular plants.</title>
        <authorList>
            <person name="Banks J.A."/>
            <person name="Nishiyama T."/>
            <person name="Hasebe M."/>
            <person name="Bowman J.L."/>
            <person name="Gribskov M."/>
            <person name="dePamphilis C."/>
            <person name="Albert V.A."/>
            <person name="Aono N."/>
            <person name="Aoyama T."/>
            <person name="Ambrose B.A."/>
            <person name="Ashton N.W."/>
            <person name="Axtell M.J."/>
            <person name="Barker E."/>
            <person name="Barker M.S."/>
            <person name="Bennetzen J.L."/>
            <person name="Bonawitz N.D."/>
            <person name="Chapple C."/>
            <person name="Cheng C."/>
            <person name="Correa L.G."/>
            <person name="Dacre M."/>
            <person name="DeBarry J."/>
            <person name="Dreyer I."/>
            <person name="Elias M."/>
            <person name="Engstrom E.M."/>
            <person name="Estelle M."/>
            <person name="Feng L."/>
            <person name="Finet C."/>
            <person name="Floyd S.K."/>
            <person name="Frommer W.B."/>
            <person name="Fujita T."/>
            <person name="Gramzow L."/>
            <person name="Gutensohn M."/>
            <person name="Harholt J."/>
            <person name="Hattori M."/>
            <person name="Heyl A."/>
            <person name="Hirai T."/>
            <person name="Hiwatashi Y."/>
            <person name="Ishikawa M."/>
            <person name="Iwata M."/>
            <person name="Karol K.G."/>
            <person name="Koehler B."/>
            <person name="Kolukisaoglu U."/>
            <person name="Kubo M."/>
            <person name="Kurata T."/>
            <person name="Lalonde S."/>
            <person name="Li K."/>
            <person name="Li Y."/>
            <person name="Litt A."/>
            <person name="Lyons E."/>
            <person name="Manning G."/>
            <person name="Maruyama T."/>
            <person name="Michael T.P."/>
            <person name="Mikami K."/>
            <person name="Miyazaki S."/>
            <person name="Morinaga S."/>
            <person name="Murata T."/>
            <person name="Mueller-Roeber B."/>
            <person name="Nelson D.R."/>
            <person name="Obara M."/>
            <person name="Oguri Y."/>
            <person name="Olmstead R.G."/>
            <person name="Onodera N."/>
            <person name="Petersen B.L."/>
            <person name="Pils B."/>
            <person name="Prigge M."/>
            <person name="Rensing S.A."/>
            <person name="Riano-Pachon D.M."/>
            <person name="Roberts A.W."/>
            <person name="Sato Y."/>
            <person name="Scheller H.V."/>
            <person name="Schulz B."/>
            <person name="Schulz C."/>
            <person name="Shakirov E.V."/>
            <person name="Shibagaki N."/>
            <person name="Shinohara N."/>
            <person name="Shippen D.E."/>
            <person name="Soerensen I."/>
            <person name="Sotooka R."/>
            <person name="Sugimoto N."/>
            <person name="Sugita M."/>
            <person name="Sumikawa N."/>
            <person name="Tanurdzic M."/>
            <person name="Theissen G."/>
            <person name="Ulvskov P."/>
            <person name="Wakazuki S."/>
            <person name="Weng J.K."/>
            <person name="Willats W.W."/>
            <person name="Wipf D."/>
            <person name="Wolf P.G."/>
            <person name="Yang L."/>
            <person name="Zimmer A.D."/>
            <person name="Zhu Q."/>
            <person name="Mitros T."/>
            <person name="Hellsten U."/>
            <person name="Loque D."/>
            <person name="Otillar R."/>
            <person name="Salamov A."/>
            <person name="Schmutz J."/>
            <person name="Shapiro H."/>
            <person name="Lindquist E."/>
            <person name="Lucas S."/>
            <person name="Rokhsar D."/>
            <person name="Grigoriev I.V."/>
        </authorList>
    </citation>
    <scope>NUCLEOTIDE SEQUENCE [LARGE SCALE GENOMIC DNA]</scope>
</reference>
<name>D8QZ60_SELML</name>
<evidence type="ECO:0000259" key="4">
    <source>
        <dbReference type="Pfam" id="PF13193"/>
    </source>
</evidence>
<dbReference type="CDD" id="cd12118">
    <property type="entry name" value="ttLC_FACS_AEE21_like"/>
    <property type="match status" value="1"/>
</dbReference>
<evidence type="ECO:0000313" key="6">
    <source>
        <dbReference type="Proteomes" id="UP000001514"/>
    </source>
</evidence>
<dbReference type="Gene3D" id="3.40.50.12780">
    <property type="entry name" value="N-terminal domain of ligase-like"/>
    <property type="match status" value="1"/>
</dbReference>
<evidence type="ECO:0000256" key="1">
    <source>
        <dbReference type="ARBA" id="ARBA00006432"/>
    </source>
</evidence>
<feature type="domain" description="AMP-dependent synthetase/ligase" evidence="3">
    <location>
        <begin position="17"/>
        <end position="426"/>
    </location>
</feature>
<dbReference type="eggNOG" id="KOG1176">
    <property type="taxonomic scope" value="Eukaryota"/>
</dbReference>
<sequence length="573" mass="63560">MDLGEANYAPLSPLVFLERAAQIHPQRPAVIYNSRRFTWSQELQRCRRLASALRRRGIGPGDVEKKFFLFCKIHGFFFLFCKVAVVAPNVPAMYEVQFGVPMASAVLNCVNIRLDQRTVATLFHYSGVKAVLVDEEFLHLISGALRDWTAKAGTLFQAPFVVVIRDEFFQGMENSWPPGSSDYEDFLREGDPSFEWTRPEDETETISVSYTSGTTASPKGVMLTHRGAYLSALSECVTWEMKHGCIYLWTLPLFHCNGWCFPWAVAALAGTNICLRQVTAKGIFAAIAEHNVTNFCAAPTVLNTIISAATGSTFSRLQHRQVRIMTAGAAPPATVLAKIEALGFHVTHVYGLTETYGPCTVCEWNPEWDNLSPDEQARLKARQGVKYVGLDGLQVLNSETLEPVAKDGVTIGEVCMRGNMVFKGYLNNPEATLESFRGGWFHSGDLAVWHPDGYIEIKDRAKDIIISGGENISSLEVESILYRHPAVLEAAVVARPDEKWGESPCAFVSLKYGVRSNEEEILSFCRQHLPKFMVPKSVVILAALDKTATGKIQKQVLRSKARALGSVKQISKL</sequence>
<dbReference type="Gene3D" id="3.30.300.30">
    <property type="match status" value="1"/>
</dbReference>
<dbReference type="Proteomes" id="UP000001514">
    <property type="component" value="Unassembled WGS sequence"/>
</dbReference>
<dbReference type="FunFam" id="3.30.300.30:FF:000008">
    <property type="entry name" value="2,3-dihydroxybenzoate-AMP ligase"/>
    <property type="match status" value="1"/>
</dbReference>
<dbReference type="FunCoup" id="D8QZ60">
    <property type="interactions" value="944"/>
</dbReference>
<dbReference type="PANTHER" id="PTHR43859:SF7">
    <property type="entry name" value="ACETATE_BUTYRATE--COA LIGASE AAE7, PEROXISOMAL"/>
    <property type="match status" value="1"/>
</dbReference>
<dbReference type="PANTHER" id="PTHR43859">
    <property type="entry name" value="ACYL-ACTIVATING ENZYME"/>
    <property type="match status" value="1"/>
</dbReference>
<comment type="similarity">
    <text evidence="1">Belongs to the ATP-dependent AMP-binding enzyme family.</text>
</comment>
<dbReference type="SUPFAM" id="SSF56801">
    <property type="entry name" value="Acetyl-CoA synthetase-like"/>
    <property type="match status" value="1"/>
</dbReference>
<evidence type="ECO:0008006" key="7">
    <source>
        <dbReference type="Google" id="ProtNLM"/>
    </source>
</evidence>
<dbReference type="NCBIfam" id="NF006020">
    <property type="entry name" value="PRK08162.1"/>
    <property type="match status" value="1"/>
</dbReference>
<protein>
    <recommendedName>
        <fullName evidence="7">AMP-dependent synthetase/ligase domain-containing protein</fullName>
    </recommendedName>
</protein>
<dbReference type="HOGENOM" id="CLU_000022_59_5_1"/>
<dbReference type="EMBL" id="GL377569">
    <property type="protein sequence ID" value="EFJ34358.1"/>
    <property type="molecule type" value="Genomic_DNA"/>
</dbReference>
<proteinExistence type="inferred from homology"/>
<dbReference type="InterPro" id="IPR042099">
    <property type="entry name" value="ANL_N_sf"/>
</dbReference>
<evidence type="ECO:0000259" key="3">
    <source>
        <dbReference type="Pfam" id="PF00501"/>
    </source>
</evidence>
<dbReference type="Pfam" id="PF13193">
    <property type="entry name" value="AMP-binding_C"/>
    <property type="match status" value="1"/>
</dbReference>
<dbReference type="STRING" id="88036.D8QZ60"/>
<dbReference type="InterPro" id="IPR045851">
    <property type="entry name" value="AMP-bd_C_sf"/>
</dbReference>
<dbReference type="Pfam" id="PF00501">
    <property type="entry name" value="AMP-binding"/>
    <property type="match status" value="1"/>
</dbReference>
<dbReference type="InterPro" id="IPR000873">
    <property type="entry name" value="AMP-dep_synth/lig_dom"/>
</dbReference>
<dbReference type="OMA" id="GKIPKWW"/>
<evidence type="ECO:0000256" key="2">
    <source>
        <dbReference type="ARBA" id="ARBA00022598"/>
    </source>
</evidence>
<dbReference type="KEGG" id="smo:SELMODRAFT_81559"/>
<accession>D8QZ60</accession>
<keyword evidence="6" id="KW-1185">Reference proteome</keyword>
<evidence type="ECO:0000313" key="5">
    <source>
        <dbReference type="EMBL" id="EFJ34358.1"/>
    </source>
</evidence>
<dbReference type="Gramene" id="EFJ34358">
    <property type="protein sequence ID" value="EFJ34358"/>
    <property type="gene ID" value="SELMODRAFT_81559"/>
</dbReference>
<gene>
    <name evidence="5" type="ORF">SELMODRAFT_81559</name>
</gene>
<dbReference type="InParanoid" id="D8QZ60"/>
<dbReference type="AlphaFoldDB" id="D8QZ60"/>
<dbReference type="GO" id="GO:0016874">
    <property type="term" value="F:ligase activity"/>
    <property type="evidence" value="ECO:0007669"/>
    <property type="project" value="UniProtKB-KW"/>
</dbReference>
<organism evidence="6">
    <name type="scientific">Selaginella moellendorffii</name>
    <name type="common">Spikemoss</name>
    <dbReference type="NCBI Taxonomy" id="88036"/>
    <lineage>
        <taxon>Eukaryota</taxon>
        <taxon>Viridiplantae</taxon>
        <taxon>Streptophyta</taxon>
        <taxon>Embryophyta</taxon>
        <taxon>Tracheophyta</taxon>
        <taxon>Lycopodiopsida</taxon>
        <taxon>Selaginellales</taxon>
        <taxon>Selaginellaceae</taxon>
        <taxon>Selaginella</taxon>
    </lineage>
</organism>
<dbReference type="InterPro" id="IPR025110">
    <property type="entry name" value="AMP-bd_C"/>
</dbReference>
<feature type="domain" description="AMP-binding enzyme C-terminal" evidence="4">
    <location>
        <begin position="476"/>
        <end position="551"/>
    </location>
</feature>